<dbReference type="SUPFAM" id="SSF89837">
    <property type="entry name" value="Doublecortin (DC)"/>
    <property type="match status" value="2"/>
</dbReference>
<dbReference type="SMART" id="SM00537">
    <property type="entry name" value="DCX"/>
    <property type="match status" value="2"/>
</dbReference>
<dbReference type="AlphaFoldDB" id="A0AAD9NTW9"/>
<evidence type="ECO:0000313" key="3">
    <source>
        <dbReference type="Proteomes" id="UP001209878"/>
    </source>
</evidence>
<dbReference type="PROSITE" id="PS50309">
    <property type="entry name" value="DC"/>
    <property type="match status" value="2"/>
</dbReference>
<dbReference type="GO" id="GO:0035556">
    <property type="term" value="P:intracellular signal transduction"/>
    <property type="evidence" value="ECO:0007669"/>
    <property type="project" value="InterPro"/>
</dbReference>
<dbReference type="InterPro" id="IPR036572">
    <property type="entry name" value="Doublecortin_dom_sf"/>
</dbReference>
<accession>A0AAD9NTW9</accession>
<evidence type="ECO:0000259" key="1">
    <source>
        <dbReference type="PROSITE" id="PS50309"/>
    </source>
</evidence>
<organism evidence="2 3">
    <name type="scientific">Ridgeia piscesae</name>
    <name type="common">Tubeworm</name>
    <dbReference type="NCBI Taxonomy" id="27915"/>
    <lineage>
        <taxon>Eukaryota</taxon>
        <taxon>Metazoa</taxon>
        <taxon>Spiralia</taxon>
        <taxon>Lophotrochozoa</taxon>
        <taxon>Annelida</taxon>
        <taxon>Polychaeta</taxon>
        <taxon>Sedentaria</taxon>
        <taxon>Canalipalpata</taxon>
        <taxon>Sabellida</taxon>
        <taxon>Siboglinidae</taxon>
        <taxon>Ridgeia</taxon>
    </lineage>
</organism>
<protein>
    <recommendedName>
        <fullName evidence="1">Doublecortin domain-containing protein</fullName>
    </recommendedName>
</protein>
<dbReference type="EMBL" id="JAODUO010000439">
    <property type="protein sequence ID" value="KAK2180536.1"/>
    <property type="molecule type" value="Genomic_DNA"/>
</dbReference>
<reference evidence="2" key="1">
    <citation type="journal article" date="2023" name="Mol. Biol. Evol.">
        <title>Third-Generation Sequencing Reveals the Adaptive Role of the Epigenome in Three Deep-Sea Polychaetes.</title>
        <authorList>
            <person name="Perez M."/>
            <person name="Aroh O."/>
            <person name="Sun Y."/>
            <person name="Lan Y."/>
            <person name="Juniper S.K."/>
            <person name="Young C.R."/>
            <person name="Angers B."/>
            <person name="Qian P.Y."/>
        </authorList>
    </citation>
    <scope>NUCLEOTIDE SEQUENCE</scope>
    <source>
        <strain evidence="2">R07B-5</strain>
    </source>
</reference>
<dbReference type="Proteomes" id="UP001209878">
    <property type="component" value="Unassembled WGS sequence"/>
</dbReference>
<feature type="domain" description="Doublecortin" evidence="1">
    <location>
        <begin position="10"/>
        <end position="92"/>
    </location>
</feature>
<dbReference type="GO" id="GO:0005874">
    <property type="term" value="C:microtubule"/>
    <property type="evidence" value="ECO:0007669"/>
    <property type="project" value="TreeGrafter"/>
</dbReference>
<dbReference type="PANTHER" id="PTHR23004">
    <property type="entry name" value="DOUBLECORTIN DOMAIN CONTAINING 2"/>
    <property type="match status" value="1"/>
</dbReference>
<dbReference type="Gene3D" id="3.10.20.230">
    <property type="entry name" value="Doublecortin domain"/>
    <property type="match status" value="2"/>
</dbReference>
<evidence type="ECO:0000313" key="2">
    <source>
        <dbReference type="EMBL" id="KAK2180536.1"/>
    </source>
</evidence>
<proteinExistence type="predicted"/>
<sequence>MTGVTDSRAIRFKVYRNGDSHFTGKTIVLDRAKIRQWEPLLMDVTTRVGSAEFVRNIRTPTHGTKIKTLDQLQQGQEYVAVGNGGFKRLGYLDLEATAIPRMNPRPRNLNVTPVTHSSIRCPGRISSVPMEVVFINVYANGLQFDPPDRFKLKMWMLQDWRVVMNLISDTVGLRIGAITKLYTLNGKLVTSAENIKSGDEYVAVGRQFPIFRQLQYGSHI</sequence>
<feature type="domain" description="Doublecortin" evidence="1">
    <location>
        <begin position="133"/>
        <end position="217"/>
    </location>
</feature>
<comment type="caution">
    <text evidence="2">The sequence shown here is derived from an EMBL/GenBank/DDBJ whole genome shotgun (WGS) entry which is preliminary data.</text>
</comment>
<dbReference type="PANTHER" id="PTHR23004:SF11">
    <property type="entry name" value="PROTEIN RPI-1"/>
    <property type="match status" value="1"/>
</dbReference>
<keyword evidence="3" id="KW-1185">Reference proteome</keyword>
<dbReference type="GO" id="GO:0005815">
    <property type="term" value="C:microtubule organizing center"/>
    <property type="evidence" value="ECO:0007669"/>
    <property type="project" value="TreeGrafter"/>
</dbReference>
<name>A0AAD9NTW9_RIDPI</name>
<dbReference type="InterPro" id="IPR003533">
    <property type="entry name" value="Doublecortin_dom"/>
</dbReference>
<gene>
    <name evidence="2" type="ORF">NP493_439g04030</name>
</gene>
<dbReference type="Pfam" id="PF03607">
    <property type="entry name" value="DCX"/>
    <property type="match status" value="2"/>
</dbReference>